<reference evidence="2" key="2">
    <citation type="submission" date="2016-06" db="EMBL/GenBank/DDBJ databases">
        <title>The genome of a short-lived fish provides insights into sex chromosome evolution and the genetic control of aging.</title>
        <authorList>
            <person name="Reichwald K."/>
            <person name="Felder M."/>
            <person name="Petzold A."/>
            <person name="Koch P."/>
            <person name="Groth M."/>
            <person name="Platzer M."/>
        </authorList>
    </citation>
    <scope>NUCLEOTIDE SEQUENCE</scope>
    <source>
        <tissue evidence="2">Brain</tissue>
    </source>
</reference>
<dbReference type="EMBL" id="HAEI01000767">
    <property type="protein sequence ID" value="SBR73211.1"/>
    <property type="molecule type" value="Transcribed_RNA"/>
</dbReference>
<sequence>WGVSVPRPGLGSHLHAGRGDAERVLLGGAGGWPRETKRWGISIPSRSWDVRHRGTNDLTDLQKPHAAGGGGEHS</sequence>
<feature type="non-terminal residue" evidence="2">
    <location>
        <position position="1"/>
    </location>
</feature>
<name>A0A1A8NVX8_9TELE</name>
<feature type="non-terminal residue" evidence="2">
    <location>
        <position position="74"/>
    </location>
</feature>
<evidence type="ECO:0000256" key="1">
    <source>
        <dbReference type="SAM" id="MobiDB-lite"/>
    </source>
</evidence>
<proteinExistence type="predicted"/>
<evidence type="ECO:0000313" key="2">
    <source>
        <dbReference type="EMBL" id="SBR73211.1"/>
    </source>
</evidence>
<organism evidence="2">
    <name type="scientific">Nothobranchius rachovii</name>
    <name type="common">bluefin notho</name>
    <dbReference type="NCBI Taxonomy" id="451742"/>
    <lineage>
        <taxon>Eukaryota</taxon>
        <taxon>Metazoa</taxon>
        <taxon>Chordata</taxon>
        <taxon>Craniata</taxon>
        <taxon>Vertebrata</taxon>
        <taxon>Euteleostomi</taxon>
        <taxon>Actinopterygii</taxon>
        <taxon>Neopterygii</taxon>
        <taxon>Teleostei</taxon>
        <taxon>Neoteleostei</taxon>
        <taxon>Acanthomorphata</taxon>
        <taxon>Ovalentaria</taxon>
        <taxon>Atherinomorphae</taxon>
        <taxon>Cyprinodontiformes</taxon>
        <taxon>Nothobranchiidae</taxon>
        <taxon>Nothobranchius</taxon>
    </lineage>
</organism>
<accession>A0A1A8NVX8</accession>
<protein>
    <submittedName>
        <fullName evidence="2">Claudin 2</fullName>
    </submittedName>
</protein>
<feature type="compositionally biased region" description="Basic and acidic residues" evidence="1">
    <location>
        <begin position="50"/>
        <end position="63"/>
    </location>
</feature>
<gene>
    <name evidence="2" type="primary">CLDN2</name>
</gene>
<dbReference type="AlphaFoldDB" id="A0A1A8NVX8"/>
<feature type="region of interest" description="Disordered" evidence="1">
    <location>
        <begin position="50"/>
        <end position="74"/>
    </location>
</feature>
<reference evidence="2" key="1">
    <citation type="submission" date="2016-05" db="EMBL/GenBank/DDBJ databases">
        <authorList>
            <person name="Lavstsen T."/>
            <person name="Jespersen J.S."/>
        </authorList>
    </citation>
    <scope>NUCLEOTIDE SEQUENCE</scope>
    <source>
        <tissue evidence="2">Brain</tissue>
    </source>
</reference>